<dbReference type="Proteomes" id="UP000887565">
    <property type="component" value="Unplaced"/>
</dbReference>
<organism evidence="2 3">
    <name type="scientific">Romanomermis culicivorax</name>
    <name type="common">Nematode worm</name>
    <dbReference type="NCBI Taxonomy" id="13658"/>
    <lineage>
        <taxon>Eukaryota</taxon>
        <taxon>Metazoa</taxon>
        <taxon>Ecdysozoa</taxon>
        <taxon>Nematoda</taxon>
        <taxon>Enoplea</taxon>
        <taxon>Dorylaimia</taxon>
        <taxon>Mermithida</taxon>
        <taxon>Mermithoidea</taxon>
        <taxon>Mermithidae</taxon>
        <taxon>Romanomermis</taxon>
    </lineage>
</organism>
<feature type="region of interest" description="Disordered" evidence="1">
    <location>
        <begin position="47"/>
        <end position="85"/>
    </location>
</feature>
<accession>A0A915K6S8</accession>
<sequence length="85" mass="9744">MQLRLLLAMIRAHQLPMYIQQVSNNSQEQYYEKPKPAVQYLESEEIPPIGDTDKNLQSEVELDSSGSENEKAAIWTKGKKLNLPQ</sequence>
<keyword evidence="2" id="KW-1185">Reference proteome</keyword>
<evidence type="ECO:0000313" key="2">
    <source>
        <dbReference type="Proteomes" id="UP000887565"/>
    </source>
</evidence>
<evidence type="ECO:0000313" key="3">
    <source>
        <dbReference type="WBParaSite" id="nRc.2.0.1.t34420-RA"/>
    </source>
</evidence>
<evidence type="ECO:0000256" key="1">
    <source>
        <dbReference type="SAM" id="MobiDB-lite"/>
    </source>
</evidence>
<name>A0A915K6S8_ROMCU</name>
<proteinExistence type="predicted"/>
<dbReference type="AlphaFoldDB" id="A0A915K6S8"/>
<dbReference type="WBParaSite" id="nRc.2.0.1.t34420-RA">
    <property type="protein sequence ID" value="nRc.2.0.1.t34420-RA"/>
    <property type="gene ID" value="nRc.2.0.1.g34420"/>
</dbReference>
<reference evidence="3" key="1">
    <citation type="submission" date="2022-11" db="UniProtKB">
        <authorList>
            <consortium name="WormBaseParasite"/>
        </authorList>
    </citation>
    <scope>IDENTIFICATION</scope>
</reference>
<protein>
    <submittedName>
        <fullName evidence="3">Uncharacterized protein</fullName>
    </submittedName>
</protein>